<dbReference type="AlphaFoldDB" id="A0A2H0WNF2"/>
<name>A0A2H0WNF2_9BACT</name>
<organism evidence="10 11">
    <name type="scientific">Candidatus Tagabacteria bacterium CG09_land_8_20_14_0_10_41_14</name>
    <dbReference type="NCBI Taxonomy" id="1975021"/>
    <lineage>
        <taxon>Bacteria</taxon>
        <taxon>Candidatus Tagaibacteriota</taxon>
    </lineage>
</organism>
<feature type="transmembrane region" description="Helical" evidence="8">
    <location>
        <begin position="209"/>
        <end position="228"/>
    </location>
</feature>
<dbReference type="EMBL" id="PEZL01000020">
    <property type="protein sequence ID" value="PIS13498.1"/>
    <property type="molecule type" value="Genomic_DNA"/>
</dbReference>
<comment type="subcellular location">
    <subcellularLocation>
        <location evidence="1">Cell membrane</location>
        <topology evidence="1">Multi-pass membrane protein</topology>
    </subcellularLocation>
</comment>
<keyword evidence="2" id="KW-1003">Cell membrane</keyword>
<feature type="domain" description="Glycosyltransferase RgtA/B/C/D-like" evidence="9">
    <location>
        <begin position="70"/>
        <end position="207"/>
    </location>
</feature>
<feature type="transmembrane region" description="Helical" evidence="8">
    <location>
        <begin position="163"/>
        <end position="179"/>
    </location>
</feature>
<evidence type="ECO:0000256" key="4">
    <source>
        <dbReference type="ARBA" id="ARBA00022679"/>
    </source>
</evidence>
<evidence type="ECO:0000256" key="3">
    <source>
        <dbReference type="ARBA" id="ARBA00022676"/>
    </source>
</evidence>
<dbReference type="PANTHER" id="PTHR33908:SF11">
    <property type="entry name" value="MEMBRANE PROTEIN"/>
    <property type="match status" value="1"/>
</dbReference>
<sequence length="538" mass="61947">MAKKQIFIFLFIILAVAGFFRLWQITDYPPGLYPDEAMNANNALEAMENGDYKWFYSENNGREGLYINLLAIPLFIFGNEPWALRLLSAIFGILTILGLYLLAKELFKNERLALFASFFMAVSFWHIIFSRIAFRPILAPFFLTWAFYLLFKITNRINWKLEIGNWKLITILSGLLFGLGFHTYIAYRVTPLLLIIPFALLWKNNKKVIVVFLLGTFIAGLPLGWYFLNNPADFLGRTSQISIFSVDSPLKALAENVFKTIGMLFWAGDYNWRHNLSGTPELFWPVAVLFLIGIMLGFAKIFNFQFSIFNKFSIFKPSIYFLLSWLIIMSLPVVISSEGIPHALRAIILIPPIMILAALGLESIIDKINKWHTKKLQQYPQNAKQLGRIKKQLAVLLFAFLLLIASHCYIQYFLRWAPNIHTQGAFNARYVEIGNYLNNLPKESTKYVVINADGVLVREIPMPSQTVMFITNTYPAKNRQEKNIHYVLPENISAITCPENCSIITLENDTMLREEIKKQTKELTLKISPQNIEVLEKF</sequence>
<feature type="transmembrane region" description="Helical" evidence="8">
    <location>
        <begin position="343"/>
        <end position="365"/>
    </location>
</feature>
<accession>A0A2H0WNF2</accession>
<evidence type="ECO:0000256" key="1">
    <source>
        <dbReference type="ARBA" id="ARBA00004651"/>
    </source>
</evidence>
<dbReference type="InterPro" id="IPR050297">
    <property type="entry name" value="LipidA_mod_glycosyltrf_83"/>
</dbReference>
<keyword evidence="3" id="KW-0328">Glycosyltransferase</keyword>
<keyword evidence="6 8" id="KW-1133">Transmembrane helix</keyword>
<keyword evidence="4" id="KW-0808">Transferase</keyword>
<feature type="transmembrane region" description="Helical" evidence="8">
    <location>
        <begin position="185"/>
        <end position="202"/>
    </location>
</feature>
<feature type="transmembrane region" description="Helical" evidence="8">
    <location>
        <begin position="134"/>
        <end position="151"/>
    </location>
</feature>
<feature type="transmembrane region" description="Helical" evidence="8">
    <location>
        <begin position="393"/>
        <end position="414"/>
    </location>
</feature>
<gene>
    <name evidence="10" type="ORF">COT67_01450</name>
</gene>
<evidence type="ECO:0000256" key="2">
    <source>
        <dbReference type="ARBA" id="ARBA00022475"/>
    </source>
</evidence>
<dbReference type="GO" id="GO:0009103">
    <property type="term" value="P:lipopolysaccharide biosynthetic process"/>
    <property type="evidence" value="ECO:0007669"/>
    <property type="project" value="UniProtKB-ARBA"/>
</dbReference>
<evidence type="ECO:0000256" key="5">
    <source>
        <dbReference type="ARBA" id="ARBA00022692"/>
    </source>
</evidence>
<feature type="transmembrane region" description="Helical" evidence="8">
    <location>
        <begin position="7"/>
        <end position="25"/>
    </location>
</feature>
<feature type="transmembrane region" description="Helical" evidence="8">
    <location>
        <begin position="82"/>
        <end position="103"/>
    </location>
</feature>
<feature type="transmembrane region" description="Helical" evidence="8">
    <location>
        <begin position="319"/>
        <end position="337"/>
    </location>
</feature>
<dbReference type="InterPro" id="IPR038731">
    <property type="entry name" value="RgtA/B/C-like"/>
</dbReference>
<evidence type="ECO:0000256" key="8">
    <source>
        <dbReference type="SAM" id="Phobius"/>
    </source>
</evidence>
<protein>
    <recommendedName>
        <fullName evidence="9">Glycosyltransferase RgtA/B/C/D-like domain-containing protein</fullName>
    </recommendedName>
</protein>
<evidence type="ECO:0000313" key="10">
    <source>
        <dbReference type="EMBL" id="PIS13498.1"/>
    </source>
</evidence>
<feature type="transmembrane region" description="Helical" evidence="8">
    <location>
        <begin position="282"/>
        <end position="299"/>
    </location>
</feature>
<dbReference type="Pfam" id="PF13231">
    <property type="entry name" value="PMT_2"/>
    <property type="match status" value="1"/>
</dbReference>
<dbReference type="GO" id="GO:0005886">
    <property type="term" value="C:plasma membrane"/>
    <property type="evidence" value="ECO:0007669"/>
    <property type="project" value="UniProtKB-SubCell"/>
</dbReference>
<keyword evidence="7 8" id="KW-0472">Membrane</keyword>
<evidence type="ECO:0000259" key="9">
    <source>
        <dbReference type="Pfam" id="PF13231"/>
    </source>
</evidence>
<dbReference type="GO" id="GO:0016763">
    <property type="term" value="F:pentosyltransferase activity"/>
    <property type="evidence" value="ECO:0007669"/>
    <property type="project" value="TreeGrafter"/>
</dbReference>
<evidence type="ECO:0000256" key="7">
    <source>
        <dbReference type="ARBA" id="ARBA00023136"/>
    </source>
</evidence>
<proteinExistence type="predicted"/>
<dbReference type="Proteomes" id="UP000230353">
    <property type="component" value="Unassembled WGS sequence"/>
</dbReference>
<keyword evidence="5 8" id="KW-0812">Transmembrane</keyword>
<comment type="caution">
    <text evidence="10">The sequence shown here is derived from an EMBL/GenBank/DDBJ whole genome shotgun (WGS) entry which is preliminary data.</text>
</comment>
<dbReference type="PANTHER" id="PTHR33908">
    <property type="entry name" value="MANNOSYLTRANSFERASE YKCB-RELATED"/>
    <property type="match status" value="1"/>
</dbReference>
<reference evidence="11" key="1">
    <citation type="submission" date="2017-09" db="EMBL/GenBank/DDBJ databases">
        <title>Depth-based differentiation of microbial function through sediment-hosted aquifers and enrichment of novel symbionts in the deep terrestrial subsurface.</title>
        <authorList>
            <person name="Probst A.J."/>
            <person name="Ladd B."/>
            <person name="Jarett J.K."/>
            <person name="Geller-Mcgrath D.E."/>
            <person name="Sieber C.M.K."/>
            <person name="Emerson J.B."/>
            <person name="Anantharaman K."/>
            <person name="Thomas B.C."/>
            <person name="Malmstrom R."/>
            <person name="Stieglmeier M."/>
            <person name="Klingl A."/>
            <person name="Woyke T."/>
            <person name="Ryan C.M."/>
            <person name="Banfield J.F."/>
        </authorList>
    </citation>
    <scope>NUCLEOTIDE SEQUENCE [LARGE SCALE GENOMIC DNA]</scope>
</reference>
<evidence type="ECO:0000256" key="6">
    <source>
        <dbReference type="ARBA" id="ARBA00022989"/>
    </source>
</evidence>
<feature type="transmembrane region" description="Helical" evidence="8">
    <location>
        <begin position="112"/>
        <end position="128"/>
    </location>
</feature>
<evidence type="ECO:0000313" key="11">
    <source>
        <dbReference type="Proteomes" id="UP000230353"/>
    </source>
</evidence>